<dbReference type="RefSeq" id="WP_317139821.1">
    <property type="nucleotide sequence ID" value="NZ_CP118157.1"/>
</dbReference>
<keyword evidence="4" id="KW-1185">Reference proteome</keyword>
<dbReference type="AlphaFoldDB" id="A0AA97FHX3"/>
<organism evidence="3 4">
    <name type="scientific">Microbacterium betulae</name>
    <dbReference type="NCBI Taxonomy" id="2981139"/>
    <lineage>
        <taxon>Bacteria</taxon>
        <taxon>Bacillati</taxon>
        <taxon>Actinomycetota</taxon>
        <taxon>Actinomycetes</taxon>
        <taxon>Micrococcales</taxon>
        <taxon>Microbacteriaceae</taxon>
        <taxon>Microbacterium</taxon>
    </lineage>
</organism>
<feature type="transmembrane region" description="Helical" evidence="2">
    <location>
        <begin position="116"/>
        <end position="138"/>
    </location>
</feature>
<protein>
    <submittedName>
        <fullName evidence="3">Uncharacterized protein</fullName>
    </submittedName>
</protein>
<keyword evidence="2" id="KW-1133">Transmembrane helix</keyword>
<dbReference type="EMBL" id="CP118157">
    <property type="protein sequence ID" value="WOF23350.1"/>
    <property type="molecule type" value="Genomic_DNA"/>
</dbReference>
<feature type="transmembrane region" description="Helical" evidence="2">
    <location>
        <begin position="57"/>
        <end position="81"/>
    </location>
</feature>
<gene>
    <name evidence="3" type="ORF">N8K70_01365</name>
</gene>
<evidence type="ECO:0000313" key="4">
    <source>
        <dbReference type="Proteomes" id="UP001305498"/>
    </source>
</evidence>
<feature type="transmembrane region" description="Helical" evidence="2">
    <location>
        <begin position="28"/>
        <end position="51"/>
    </location>
</feature>
<keyword evidence="2" id="KW-0812">Transmembrane</keyword>
<feature type="region of interest" description="Disordered" evidence="1">
    <location>
        <begin position="151"/>
        <end position="171"/>
    </location>
</feature>
<feature type="compositionally biased region" description="Low complexity" evidence="1">
    <location>
        <begin position="1"/>
        <end position="19"/>
    </location>
</feature>
<proteinExistence type="predicted"/>
<feature type="transmembrane region" description="Helical" evidence="2">
    <location>
        <begin position="88"/>
        <end position="110"/>
    </location>
</feature>
<keyword evidence="2" id="KW-0472">Membrane</keyword>
<feature type="region of interest" description="Disordered" evidence="1">
    <location>
        <begin position="1"/>
        <end position="25"/>
    </location>
</feature>
<evidence type="ECO:0000256" key="1">
    <source>
        <dbReference type="SAM" id="MobiDB-lite"/>
    </source>
</evidence>
<dbReference type="Proteomes" id="UP001305498">
    <property type="component" value="Chromosome"/>
</dbReference>
<evidence type="ECO:0000313" key="3">
    <source>
        <dbReference type="EMBL" id="WOF23350.1"/>
    </source>
</evidence>
<accession>A0AA97FHX3</accession>
<name>A0AA97FHX3_9MICO</name>
<reference evidence="3 4" key="1">
    <citation type="submission" date="2023-02" db="EMBL/GenBank/DDBJ databases">
        <title>Microbacterium betulae sp. nov., isolated from birch wood.</title>
        <authorList>
            <person name="Pasciak M."/>
            <person name="Pawlik K.J."/>
            <person name="Martynowski D."/>
            <person name="Laczmanski L."/>
            <person name="Ciekot J."/>
            <person name="Szponar B."/>
            <person name="Wojcik-Fatla A."/>
            <person name="Mackiewicz B."/>
            <person name="Farian E."/>
            <person name="Cholewa G."/>
            <person name="Cholewa A."/>
            <person name="Dutkiewicz J."/>
        </authorList>
    </citation>
    <scope>NUCLEOTIDE SEQUENCE [LARGE SCALE GENOMIC DNA]</scope>
    <source>
        <strain evidence="3 4">AB</strain>
    </source>
</reference>
<sequence length="171" mass="17790">MPVRSATASSPSTRPARSTKGTPPPRRAAAWLTVWLVAWLVVAGGVMPFVTADWPGWVMPVLTGVLAVSVAGPILVAGWLAGRALRRGAGIVGLLFAVGMLAAGGGQAASLTGVALGGWAVMAFSATALVLLAGVPVWRAEARRREERAARAARRAQRRARAARRGTPLRR</sequence>
<dbReference type="KEGG" id="mbet:N8K70_01365"/>
<evidence type="ECO:0000256" key="2">
    <source>
        <dbReference type="SAM" id="Phobius"/>
    </source>
</evidence>